<organism evidence="2">
    <name type="scientific">marine metagenome</name>
    <dbReference type="NCBI Taxonomy" id="408172"/>
    <lineage>
        <taxon>unclassified sequences</taxon>
        <taxon>metagenomes</taxon>
        <taxon>ecological metagenomes</taxon>
    </lineage>
</organism>
<dbReference type="Gene3D" id="1.20.58.1480">
    <property type="match status" value="1"/>
</dbReference>
<dbReference type="SMART" id="SM00464">
    <property type="entry name" value="LON"/>
    <property type="match status" value="1"/>
</dbReference>
<dbReference type="Gene3D" id="2.30.130.40">
    <property type="entry name" value="LON domain-like"/>
    <property type="match status" value="1"/>
</dbReference>
<dbReference type="SUPFAM" id="SSF88697">
    <property type="entry name" value="PUA domain-like"/>
    <property type="match status" value="1"/>
</dbReference>
<evidence type="ECO:0000259" key="1">
    <source>
        <dbReference type="PROSITE" id="PS51787"/>
    </source>
</evidence>
<dbReference type="EMBL" id="UINC01009322">
    <property type="protein sequence ID" value="SVA41822.1"/>
    <property type="molecule type" value="Genomic_DNA"/>
</dbReference>
<dbReference type="PANTHER" id="PTHR46732:SF8">
    <property type="entry name" value="ATP-DEPENDENT PROTEASE LA (LON) DOMAIN PROTEIN"/>
    <property type="match status" value="1"/>
</dbReference>
<name>A0A381VNG5_9ZZZZ</name>
<protein>
    <recommendedName>
        <fullName evidence="1">Lon N-terminal domain-containing protein</fullName>
    </recommendedName>
</protein>
<feature type="domain" description="Lon N-terminal" evidence="1">
    <location>
        <begin position="11"/>
        <end position="209"/>
    </location>
</feature>
<dbReference type="Pfam" id="PF02190">
    <property type="entry name" value="LON_substr_bdg"/>
    <property type="match status" value="1"/>
</dbReference>
<dbReference type="PROSITE" id="PS51787">
    <property type="entry name" value="LON_N"/>
    <property type="match status" value="1"/>
</dbReference>
<dbReference type="InterPro" id="IPR015947">
    <property type="entry name" value="PUA-like_sf"/>
</dbReference>
<gene>
    <name evidence="2" type="ORF">METZ01_LOCUS94676</name>
</gene>
<sequence length="226" mass="26670">MSHQLQTGITIPVFPLPATVFYPGTLLPLHIFEPRYRAMTADALEGKRIIGMVLLKSNWEEGYFGKPQIFHTGCVGNIEKEIKHPDGKYNFTLMGLRRFRIIREEEGKLYRQAKIELLEEKNEQDFFENQTNECREKLIESFREFIGFIPEGNSKKKEPDWNLGTKLSEFVDRFAYQLDLSLEQKQSFLEEQDVLKRAEFLHSFLKMKIDLIHLSKMRATHDPRWN</sequence>
<dbReference type="PANTHER" id="PTHR46732">
    <property type="entry name" value="ATP-DEPENDENT PROTEASE LA (LON) DOMAIN PROTEIN"/>
    <property type="match status" value="1"/>
</dbReference>
<dbReference type="InterPro" id="IPR003111">
    <property type="entry name" value="Lon_prtase_N"/>
</dbReference>
<accession>A0A381VNG5</accession>
<reference evidence="2" key="1">
    <citation type="submission" date="2018-05" db="EMBL/GenBank/DDBJ databases">
        <authorList>
            <person name="Lanie J.A."/>
            <person name="Ng W.-L."/>
            <person name="Kazmierczak K.M."/>
            <person name="Andrzejewski T.M."/>
            <person name="Davidsen T.M."/>
            <person name="Wayne K.J."/>
            <person name="Tettelin H."/>
            <person name="Glass J.I."/>
            <person name="Rusch D."/>
            <person name="Podicherti R."/>
            <person name="Tsui H.-C.T."/>
            <person name="Winkler M.E."/>
        </authorList>
    </citation>
    <scope>NUCLEOTIDE SEQUENCE</scope>
</reference>
<evidence type="ECO:0000313" key="2">
    <source>
        <dbReference type="EMBL" id="SVA41822.1"/>
    </source>
</evidence>
<proteinExistence type="predicted"/>
<dbReference type="InterPro" id="IPR046336">
    <property type="entry name" value="Lon_prtase_N_sf"/>
</dbReference>
<dbReference type="AlphaFoldDB" id="A0A381VNG5"/>